<evidence type="ECO:0000256" key="5">
    <source>
        <dbReference type="SAM" id="MobiDB-lite"/>
    </source>
</evidence>
<feature type="transmembrane region" description="Helical" evidence="6">
    <location>
        <begin position="230"/>
        <end position="251"/>
    </location>
</feature>
<dbReference type="Pfam" id="PF00335">
    <property type="entry name" value="Tetraspanin"/>
    <property type="match status" value="1"/>
</dbReference>
<feature type="transmembrane region" description="Helical" evidence="6">
    <location>
        <begin position="93"/>
        <end position="115"/>
    </location>
</feature>
<feature type="transmembrane region" description="Helical" evidence="6">
    <location>
        <begin position="46"/>
        <end position="72"/>
    </location>
</feature>
<evidence type="ECO:0000256" key="3">
    <source>
        <dbReference type="ARBA" id="ARBA00022989"/>
    </source>
</evidence>
<dbReference type="OMA" id="AYVMTST"/>
<keyword evidence="2 6" id="KW-0812">Transmembrane</keyword>
<protein>
    <submittedName>
        <fullName evidence="7">Uncharacterized protein</fullName>
    </submittedName>
</protein>
<keyword evidence="4 6" id="KW-0472">Membrane</keyword>
<feature type="region of interest" description="Disordered" evidence="5">
    <location>
        <begin position="350"/>
        <end position="370"/>
    </location>
</feature>
<evidence type="ECO:0000256" key="2">
    <source>
        <dbReference type="ARBA" id="ARBA00022692"/>
    </source>
</evidence>
<dbReference type="AlphaFoldDB" id="A0A7M7H859"/>
<feature type="compositionally biased region" description="Low complexity" evidence="5">
    <location>
        <begin position="314"/>
        <end position="332"/>
    </location>
</feature>
<organism evidence="7 8">
    <name type="scientific">Nasonia vitripennis</name>
    <name type="common">Parasitic wasp</name>
    <dbReference type="NCBI Taxonomy" id="7425"/>
    <lineage>
        <taxon>Eukaryota</taxon>
        <taxon>Metazoa</taxon>
        <taxon>Ecdysozoa</taxon>
        <taxon>Arthropoda</taxon>
        <taxon>Hexapoda</taxon>
        <taxon>Insecta</taxon>
        <taxon>Pterygota</taxon>
        <taxon>Neoptera</taxon>
        <taxon>Endopterygota</taxon>
        <taxon>Hymenoptera</taxon>
        <taxon>Apocrita</taxon>
        <taxon>Proctotrupomorpha</taxon>
        <taxon>Chalcidoidea</taxon>
        <taxon>Pteromalidae</taxon>
        <taxon>Pteromalinae</taxon>
        <taxon>Nasonia</taxon>
    </lineage>
</organism>
<dbReference type="EnsemblMetazoa" id="XM_008212978">
    <property type="protein sequence ID" value="XP_008211200"/>
    <property type="gene ID" value="LOC100113548"/>
</dbReference>
<sequence>MATLHRPQNWETRFGCWAAVSLTVLEVKRLLLLTLEMLLNSRAIRFAGALMPIIFTFVDVGLGFPAAVAAVYAIRQHKVRPCQPKIKRALRRVLLSLTVCAILNVATLALIGLYVNGNASLVEKMLRASMKAYAKNAYYKVSIDELQLDLQCCGFSSYSDWFVLDWQVNVDYADSDEGEPVNEESVPFSCCDRRAMMPCIHMEMRASDERTVNARGCADIISRILFKIAVVGYTMTALIVSTQILMIVFFVRIIQRVLPEICPSDCSCWESTCQLNAPIINCSSDDCTSASPEKREKRVPEKRQSRNVVKWKTSSRCFSSSDSDSETSSCERLTSSPSFSELADRRVGLASIDPSAQQQHRLSAPAQSRK</sequence>
<dbReference type="EnsemblMetazoa" id="XM_031929305">
    <property type="protein sequence ID" value="XP_031785165"/>
    <property type="gene ID" value="LOC100113548"/>
</dbReference>
<comment type="subcellular location">
    <subcellularLocation>
        <location evidence="1">Membrane</location>
        <topology evidence="1">Multi-pass membrane protein</topology>
    </subcellularLocation>
</comment>
<evidence type="ECO:0000313" key="8">
    <source>
        <dbReference type="Proteomes" id="UP000002358"/>
    </source>
</evidence>
<dbReference type="Gene3D" id="1.10.1450.10">
    <property type="entry name" value="Tetraspanin"/>
    <property type="match status" value="1"/>
</dbReference>
<proteinExistence type="predicted"/>
<dbReference type="InterPro" id="IPR008952">
    <property type="entry name" value="Tetraspanin_EC2_sf"/>
</dbReference>
<dbReference type="Proteomes" id="UP000002358">
    <property type="component" value="Chromosome 4"/>
</dbReference>
<dbReference type="EnsemblMetazoa" id="XM_008212980">
    <property type="protein sequence ID" value="XP_008211202"/>
    <property type="gene ID" value="LOC100113548"/>
</dbReference>
<feature type="compositionally biased region" description="Basic and acidic residues" evidence="5">
    <location>
        <begin position="292"/>
        <end position="304"/>
    </location>
</feature>
<name>A0A7M7H859_NASVI</name>
<dbReference type="GO" id="GO:0016020">
    <property type="term" value="C:membrane"/>
    <property type="evidence" value="ECO:0007669"/>
    <property type="project" value="UniProtKB-SubCell"/>
</dbReference>
<dbReference type="InterPro" id="IPR018499">
    <property type="entry name" value="Tetraspanin/Peripherin"/>
</dbReference>
<dbReference type="OrthoDB" id="9836210at2759"/>
<keyword evidence="3 6" id="KW-1133">Transmembrane helix</keyword>
<dbReference type="SMR" id="A0A7M7H859"/>
<gene>
    <name evidence="7" type="primary">100113548</name>
</gene>
<evidence type="ECO:0000313" key="7">
    <source>
        <dbReference type="EnsemblMetazoa" id="XP_008211202"/>
    </source>
</evidence>
<feature type="region of interest" description="Disordered" evidence="5">
    <location>
        <begin position="286"/>
        <end position="336"/>
    </location>
</feature>
<accession>A0A7M7H859</accession>
<evidence type="ECO:0000256" key="6">
    <source>
        <dbReference type="SAM" id="Phobius"/>
    </source>
</evidence>
<evidence type="ECO:0000256" key="4">
    <source>
        <dbReference type="ARBA" id="ARBA00023136"/>
    </source>
</evidence>
<evidence type="ECO:0000256" key="1">
    <source>
        <dbReference type="ARBA" id="ARBA00004141"/>
    </source>
</evidence>
<dbReference type="SUPFAM" id="SSF48652">
    <property type="entry name" value="Tetraspanin"/>
    <property type="match status" value="1"/>
</dbReference>
<reference evidence="7" key="1">
    <citation type="submission" date="2021-01" db="UniProtKB">
        <authorList>
            <consortium name="EnsemblMetazoa"/>
        </authorList>
    </citation>
    <scope>IDENTIFICATION</scope>
</reference>
<keyword evidence="8" id="KW-1185">Reference proteome</keyword>